<dbReference type="RefSeq" id="WP_081908120.1">
    <property type="nucleotide sequence ID" value="NZ_CP045798.1"/>
</dbReference>
<dbReference type="AlphaFoldDB" id="A0A7G6DZP4"/>
<proteinExistence type="predicted"/>
<organism evidence="2 3">
    <name type="scientific">Thermanaerosceptrum fracticalcis</name>
    <dbReference type="NCBI Taxonomy" id="1712410"/>
    <lineage>
        <taxon>Bacteria</taxon>
        <taxon>Bacillati</taxon>
        <taxon>Bacillota</taxon>
        <taxon>Clostridia</taxon>
        <taxon>Eubacteriales</taxon>
        <taxon>Peptococcaceae</taxon>
        <taxon>Thermanaerosceptrum</taxon>
    </lineage>
</organism>
<sequence>MMKRITVISQDPEDHRVLTDLLRIYFPRVMVGGGGLEEPDAFLYIERDKDEKFFLVTLSYEGNVCSHTEKISSPSLTGEDPLNHRKRTLRLAVHKLLTRNLDLTPSPWGILTGVRPTKIVHRLMDQDFAAGTIREILITEYGLSSNKAQLVTGIARLQRDFLLTKEEAKRFISIYVGIPFCPTRCHYCSFPAFSLKRWGHLLDPYLAGLEREIAGMGAFLKEHGFLVQTVYIGGGTPTLLTAEQLDQLLTCITENFNLIPAREFTVEGGRPDTIDDEKLGILKKHRITRLSINPQTMHPETLELIGRKHTTRQIADAFYLAKESGIPVINMDLIIGLPGENLDILRETLAQVMALKPENITLHALAVKRAAYYSQEGIELPHHHEDREMMELAQKTLSEAGYIPYYLYRQKEIFAQGENVGYALPGQVCLYNIQMMEERQTILGFGVGSGSKLVKVQDWTLENIYNPKDIEVYLNRLEAIIAQKVDKLTSFVYNNCHV</sequence>
<dbReference type="EC" id="1.3.98.3" evidence="2"/>
<reference evidence="2 3" key="1">
    <citation type="journal article" date="2019" name="Front. Microbiol.">
        <title>Thermoanaerosceptrum fracticalcis gen. nov. sp. nov., a Novel Fumarate-Fermenting Microorganism From a Deep Fractured Carbonate Aquifer of the US Great Basin.</title>
        <authorList>
            <person name="Hamilton-Brehm S.D."/>
            <person name="Stewart L.E."/>
            <person name="Zavarin M."/>
            <person name="Caldwell M."/>
            <person name="Lawson P.A."/>
            <person name="Onstott T.C."/>
            <person name="Grzymski J."/>
            <person name="Neveux I."/>
            <person name="Lollar B.S."/>
            <person name="Russell C.E."/>
            <person name="Moser D.P."/>
        </authorList>
    </citation>
    <scope>NUCLEOTIDE SEQUENCE [LARGE SCALE GENOMIC DNA]</scope>
    <source>
        <strain evidence="2 3">DRI-13</strain>
    </source>
</reference>
<dbReference type="EMBL" id="CP045798">
    <property type="protein sequence ID" value="QNB45298.1"/>
    <property type="molecule type" value="Genomic_DNA"/>
</dbReference>
<dbReference type="PANTHER" id="PTHR13932:SF1">
    <property type="entry name" value="OXYGEN-INDEPENDENT COPROPORPHYRINOGEN-III OXIDASE-LIKE PROTEIN HEMZ"/>
    <property type="match status" value="1"/>
</dbReference>
<dbReference type="OrthoDB" id="9808022at2"/>
<dbReference type="CDD" id="cd01335">
    <property type="entry name" value="Radical_SAM"/>
    <property type="match status" value="1"/>
</dbReference>
<dbReference type="GO" id="GO:0006779">
    <property type="term" value="P:porphyrin-containing compound biosynthetic process"/>
    <property type="evidence" value="ECO:0007669"/>
    <property type="project" value="TreeGrafter"/>
</dbReference>
<keyword evidence="3" id="KW-1185">Reference proteome</keyword>
<dbReference type="InterPro" id="IPR023404">
    <property type="entry name" value="rSAM_horseshoe"/>
</dbReference>
<dbReference type="SMART" id="SM00729">
    <property type="entry name" value="Elp3"/>
    <property type="match status" value="1"/>
</dbReference>
<dbReference type="InterPro" id="IPR006638">
    <property type="entry name" value="Elp3/MiaA/NifB-like_rSAM"/>
</dbReference>
<dbReference type="GO" id="GO:0051989">
    <property type="term" value="F:coproporphyrinogen dehydrogenase activity"/>
    <property type="evidence" value="ECO:0007669"/>
    <property type="project" value="UniProtKB-EC"/>
</dbReference>
<name>A0A7G6DZP4_THEFR</name>
<dbReference type="InterPro" id="IPR058240">
    <property type="entry name" value="rSAM_sf"/>
</dbReference>
<gene>
    <name evidence="2" type="primary">hemZ</name>
    <name evidence="2" type="ORF">BR63_02615</name>
</gene>
<dbReference type="GO" id="GO:0005737">
    <property type="term" value="C:cytoplasm"/>
    <property type="evidence" value="ECO:0007669"/>
    <property type="project" value="TreeGrafter"/>
</dbReference>
<evidence type="ECO:0000313" key="2">
    <source>
        <dbReference type="EMBL" id="QNB45298.1"/>
    </source>
</evidence>
<evidence type="ECO:0000259" key="1">
    <source>
        <dbReference type="PROSITE" id="PS51918"/>
    </source>
</evidence>
<dbReference type="InterPro" id="IPR007197">
    <property type="entry name" value="rSAM"/>
</dbReference>
<dbReference type="GO" id="GO:0051539">
    <property type="term" value="F:4 iron, 4 sulfur cluster binding"/>
    <property type="evidence" value="ECO:0007669"/>
    <property type="project" value="TreeGrafter"/>
</dbReference>
<dbReference type="SFLD" id="SFLDS00029">
    <property type="entry name" value="Radical_SAM"/>
    <property type="match status" value="1"/>
</dbReference>
<evidence type="ECO:0000313" key="3">
    <source>
        <dbReference type="Proteomes" id="UP000515847"/>
    </source>
</evidence>
<dbReference type="Pfam" id="PF04055">
    <property type="entry name" value="Radical_SAM"/>
    <property type="match status" value="1"/>
</dbReference>
<dbReference type="Gene3D" id="3.80.30.20">
    <property type="entry name" value="tm_1862 like domain"/>
    <property type="match status" value="1"/>
</dbReference>
<dbReference type="SFLD" id="SFLDG01082">
    <property type="entry name" value="B12-binding_domain_containing"/>
    <property type="match status" value="1"/>
</dbReference>
<dbReference type="NCBIfam" id="TIGR03994">
    <property type="entry name" value="rSAM_HemZ"/>
    <property type="match status" value="1"/>
</dbReference>
<dbReference type="SUPFAM" id="SSF102114">
    <property type="entry name" value="Radical SAM enzymes"/>
    <property type="match status" value="1"/>
</dbReference>
<protein>
    <submittedName>
        <fullName evidence="2">Coproporphyrinogen dehydrogenase HemZ</fullName>
        <ecNumber evidence="2">1.3.98.3</ecNumber>
    </submittedName>
</protein>
<dbReference type="KEGG" id="tfr:BR63_02615"/>
<dbReference type="PANTHER" id="PTHR13932">
    <property type="entry name" value="COPROPORPHYRINIGEN III OXIDASE"/>
    <property type="match status" value="1"/>
</dbReference>
<dbReference type="Proteomes" id="UP000515847">
    <property type="component" value="Chromosome"/>
</dbReference>
<accession>A0A7G6DZP4</accession>
<dbReference type="InterPro" id="IPR023995">
    <property type="entry name" value="HemZ"/>
</dbReference>
<dbReference type="SFLD" id="SFLDF00310">
    <property type="entry name" value="oxygen-independent_coproporphy"/>
    <property type="match status" value="1"/>
</dbReference>
<dbReference type="SFLD" id="SFLDG01065">
    <property type="entry name" value="anaerobic_coproporphyrinogen-I"/>
    <property type="match status" value="1"/>
</dbReference>
<dbReference type="PROSITE" id="PS51918">
    <property type="entry name" value="RADICAL_SAM"/>
    <property type="match status" value="1"/>
</dbReference>
<feature type="domain" description="Radical SAM core" evidence="1">
    <location>
        <begin position="164"/>
        <end position="400"/>
    </location>
</feature>
<keyword evidence="2" id="KW-0560">Oxidoreductase</keyword>
<dbReference type="InterPro" id="IPR034505">
    <property type="entry name" value="Coproporphyrinogen-III_oxidase"/>
</dbReference>